<comment type="function">
    <text evidence="10">Plays an important role in control of proteasome function. Inhibits the hydrolysis of protein and peptide substrates by the 20S proteasome. Also inhibits the activation of the proteasome by the proteasome regulatory proteins PA700 and PA28.</text>
</comment>
<dbReference type="GO" id="GO:0043161">
    <property type="term" value="P:proteasome-mediated ubiquitin-dependent protein catabolic process"/>
    <property type="evidence" value="ECO:0007669"/>
    <property type="project" value="InterPro"/>
</dbReference>
<dbReference type="GO" id="GO:0070628">
    <property type="term" value="F:proteasome binding"/>
    <property type="evidence" value="ECO:0007669"/>
    <property type="project" value="InterPro"/>
</dbReference>
<keyword evidence="15" id="KW-1185">Reference proteome</keyword>
<evidence type="ECO:0000313" key="14">
    <source>
        <dbReference type="EMBL" id="THH02450.1"/>
    </source>
</evidence>
<evidence type="ECO:0000256" key="1">
    <source>
        <dbReference type="ARBA" id="ARBA00004240"/>
    </source>
</evidence>
<feature type="domain" description="PI31 proteasome regulator N-terminal" evidence="13">
    <location>
        <begin position="23"/>
        <end position="172"/>
    </location>
</feature>
<dbReference type="GO" id="GO:0004866">
    <property type="term" value="F:endopeptidase inhibitor activity"/>
    <property type="evidence" value="ECO:0007669"/>
    <property type="project" value="InterPro"/>
</dbReference>
<dbReference type="PANTHER" id="PTHR13266">
    <property type="entry name" value="PROTEASOME INHIBITOR"/>
    <property type="match status" value="1"/>
</dbReference>
<reference evidence="14 15" key="1">
    <citation type="submission" date="2019-02" db="EMBL/GenBank/DDBJ databases">
        <title>Genome sequencing of the rare red list fungi Phlebia centrifuga.</title>
        <authorList>
            <person name="Buettner E."/>
            <person name="Kellner H."/>
        </authorList>
    </citation>
    <scope>NUCLEOTIDE SEQUENCE [LARGE SCALE GENOMIC DNA]</scope>
    <source>
        <strain evidence="14 15">DSM 108282</strain>
    </source>
</reference>
<evidence type="ECO:0000313" key="15">
    <source>
        <dbReference type="Proteomes" id="UP000309038"/>
    </source>
</evidence>
<evidence type="ECO:0000256" key="6">
    <source>
        <dbReference type="ARBA" id="ARBA00022553"/>
    </source>
</evidence>
<feature type="region of interest" description="Disordered" evidence="11">
    <location>
        <begin position="264"/>
        <end position="297"/>
    </location>
</feature>
<proteinExistence type="inferred from homology"/>
<dbReference type="GO" id="GO:0005783">
    <property type="term" value="C:endoplasmic reticulum"/>
    <property type="evidence" value="ECO:0007669"/>
    <property type="project" value="UniProtKB-SubCell"/>
</dbReference>
<evidence type="ECO:0000256" key="3">
    <source>
        <dbReference type="ARBA" id="ARBA00006405"/>
    </source>
</evidence>
<keyword evidence="5" id="KW-0963">Cytoplasm</keyword>
<accession>A0A4S4KZ95</accession>
<evidence type="ECO:0000256" key="7">
    <source>
        <dbReference type="ARBA" id="ARBA00022824"/>
    </source>
</evidence>
<evidence type="ECO:0000259" key="12">
    <source>
        <dbReference type="Pfam" id="PF08577"/>
    </source>
</evidence>
<evidence type="ECO:0000256" key="10">
    <source>
        <dbReference type="ARBA" id="ARBA00024805"/>
    </source>
</evidence>
<feature type="compositionally biased region" description="Basic and acidic residues" evidence="11">
    <location>
        <begin position="437"/>
        <end position="456"/>
    </location>
</feature>
<dbReference type="InterPro" id="IPR021625">
    <property type="entry name" value="PI31_Prot_N"/>
</dbReference>
<dbReference type="AlphaFoldDB" id="A0A4S4KZ95"/>
<dbReference type="EMBL" id="SGPJ01000006">
    <property type="protein sequence ID" value="THH02450.1"/>
    <property type="molecule type" value="Genomic_DNA"/>
</dbReference>
<dbReference type="InterPro" id="IPR013886">
    <property type="entry name" value="PI31_Prot_C"/>
</dbReference>
<dbReference type="InterPro" id="IPR045128">
    <property type="entry name" value="PI31-like"/>
</dbReference>
<dbReference type="GO" id="GO:0000502">
    <property type="term" value="C:proteasome complex"/>
    <property type="evidence" value="ECO:0007669"/>
    <property type="project" value="UniProtKB-KW"/>
</dbReference>
<name>A0A4S4KZ95_9APHY</name>
<evidence type="ECO:0000256" key="5">
    <source>
        <dbReference type="ARBA" id="ARBA00022490"/>
    </source>
</evidence>
<comment type="caution">
    <text evidence="14">The sequence shown here is derived from an EMBL/GenBank/DDBJ whole genome shotgun (WGS) entry which is preliminary data.</text>
</comment>
<protein>
    <submittedName>
        <fullName evidence="14">Uncharacterized protein</fullName>
    </submittedName>
</protein>
<evidence type="ECO:0000259" key="13">
    <source>
        <dbReference type="Pfam" id="PF11566"/>
    </source>
</evidence>
<dbReference type="Proteomes" id="UP000309038">
    <property type="component" value="Unassembled WGS sequence"/>
</dbReference>
<evidence type="ECO:0000256" key="4">
    <source>
        <dbReference type="ARBA" id="ARBA00022481"/>
    </source>
</evidence>
<keyword evidence="8" id="KW-0647">Proteasome</keyword>
<gene>
    <name evidence="14" type="ORF">EW026_g467</name>
</gene>
<evidence type="ECO:0000256" key="8">
    <source>
        <dbReference type="ARBA" id="ARBA00022942"/>
    </source>
</evidence>
<evidence type="ECO:0000256" key="9">
    <source>
        <dbReference type="ARBA" id="ARBA00022990"/>
    </source>
</evidence>
<dbReference type="PANTHER" id="PTHR13266:SF1">
    <property type="entry name" value="PROTEASOME INHIBITOR PI31 SUBUNIT"/>
    <property type="match status" value="1"/>
</dbReference>
<feature type="compositionally biased region" description="Low complexity" evidence="11">
    <location>
        <begin position="384"/>
        <end position="394"/>
    </location>
</feature>
<keyword evidence="7" id="KW-0256">Endoplasmic reticulum</keyword>
<organism evidence="14 15">
    <name type="scientific">Hermanssonia centrifuga</name>
    <dbReference type="NCBI Taxonomy" id="98765"/>
    <lineage>
        <taxon>Eukaryota</taxon>
        <taxon>Fungi</taxon>
        <taxon>Dikarya</taxon>
        <taxon>Basidiomycota</taxon>
        <taxon>Agaricomycotina</taxon>
        <taxon>Agaricomycetes</taxon>
        <taxon>Polyporales</taxon>
        <taxon>Meruliaceae</taxon>
        <taxon>Hermanssonia</taxon>
    </lineage>
</organism>
<keyword evidence="6" id="KW-0597">Phosphoprotein</keyword>
<comment type="similarity">
    <text evidence="3">Belongs to the proteasome inhibitor PI31 family.</text>
</comment>
<comment type="subcellular location">
    <subcellularLocation>
        <location evidence="2">Cytoplasm</location>
    </subcellularLocation>
    <subcellularLocation>
        <location evidence="1">Endoplasmic reticulum</location>
    </subcellularLocation>
</comment>
<dbReference type="Gene3D" id="3.40.1000.30">
    <property type="match status" value="1"/>
</dbReference>
<feature type="compositionally biased region" description="Acidic residues" evidence="11">
    <location>
        <begin position="490"/>
        <end position="512"/>
    </location>
</feature>
<dbReference type="Pfam" id="PF11566">
    <property type="entry name" value="PI31_Prot_N"/>
    <property type="match status" value="1"/>
</dbReference>
<keyword evidence="9" id="KW-0007">Acetylation</keyword>
<feature type="region of interest" description="Disordered" evidence="11">
    <location>
        <begin position="378"/>
        <end position="421"/>
    </location>
</feature>
<sequence>MSRNIFDPSALVATLPNILPPSKKSLQSPQDAIAALVHSALTTIGFRLLGVDESSPARTFVQNQLPEEWNVHGPGSYVFRYKHEQSSLEFLVKVSKLGSRIVIYAIALETDKTASLDIRTDDFVSPAFFPHEITSTSEPVVHGFISSNRITDFMSQFQLMIIQKLMPGLQKEGHETPLRHAQNLQLRLTVQIDSLLFRNPFAPPSLFPGSEGDGMFMGPNHPIFGPGLGGRGGRGPWGGDGYLPPMGAPPGARFDPVGPFPRNGRGMPGAGNTRDPDFDDFPPPGSHAPSITHKKSSAHVADVNLSDTKADPARIPSLVQAQATTDPGTVNSAPSTSTYVQRISAEQAQIEERLAELGVDVIQKMMHRTTIKDEAEDMNVDSEPQLQQVQQPQPSAGPRPISAKQRALQKFSAQIPHPDSKSNIFTYQEAMQIEREAHELDLQRQKELADKQEDKRRRMGLPAQGEKALSKAEQEARMWAFMNYKPSGSDLEDDDDDDSDDDPANWFEDDQDDGRKGQDIIEPDVEDLSSIIRIDDSRIPQSIFYEPPDGE</sequence>
<feature type="domain" description="PI31 proteasome regulator C-terminal" evidence="12">
    <location>
        <begin position="207"/>
        <end position="259"/>
    </location>
</feature>
<keyword evidence="4" id="KW-0488">Methylation</keyword>
<evidence type="ECO:0000256" key="2">
    <source>
        <dbReference type="ARBA" id="ARBA00004496"/>
    </source>
</evidence>
<feature type="region of interest" description="Disordered" evidence="11">
    <location>
        <begin position="437"/>
        <end position="533"/>
    </location>
</feature>
<evidence type="ECO:0000256" key="11">
    <source>
        <dbReference type="SAM" id="MobiDB-lite"/>
    </source>
</evidence>
<dbReference type="Pfam" id="PF08577">
    <property type="entry name" value="PI31_Prot_C"/>
    <property type="match status" value="1"/>
</dbReference>